<evidence type="ECO:0000313" key="2">
    <source>
        <dbReference type="Proteomes" id="UP000095282"/>
    </source>
</evidence>
<keyword evidence="2" id="KW-1185">Reference proteome</keyword>
<dbReference type="Proteomes" id="UP000095282">
    <property type="component" value="Unplaced"/>
</dbReference>
<dbReference type="InterPro" id="IPR036415">
    <property type="entry name" value="Lamin_tail_dom_sf"/>
</dbReference>
<organism evidence="2 3">
    <name type="scientific">Caenorhabditis tropicalis</name>
    <dbReference type="NCBI Taxonomy" id="1561998"/>
    <lineage>
        <taxon>Eukaryota</taxon>
        <taxon>Metazoa</taxon>
        <taxon>Ecdysozoa</taxon>
        <taxon>Nematoda</taxon>
        <taxon>Chromadorea</taxon>
        <taxon>Rhabditida</taxon>
        <taxon>Rhabditina</taxon>
        <taxon>Rhabditomorpha</taxon>
        <taxon>Rhabditoidea</taxon>
        <taxon>Rhabditidae</taxon>
        <taxon>Peloderinae</taxon>
        <taxon>Caenorhabditis</taxon>
    </lineage>
</organism>
<dbReference type="eggNOG" id="ENOG502THQ1">
    <property type="taxonomic scope" value="Eukaryota"/>
</dbReference>
<dbReference type="Gene3D" id="2.60.40.1260">
    <property type="entry name" value="Lamin Tail domain"/>
    <property type="match status" value="1"/>
</dbReference>
<evidence type="ECO:0000256" key="1">
    <source>
        <dbReference type="SAM" id="Coils"/>
    </source>
</evidence>
<dbReference type="AlphaFoldDB" id="A0A1I7UU91"/>
<proteinExistence type="predicted"/>
<dbReference type="SUPFAM" id="SSF74853">
    <property type="entry name" value="Lamin A/C globular tail domain"/>
    <property type="match status" value="1"/>
</dbReference>
<accession>A0A1I7UU91</accession>
<dbReference type="WBParaSite" id="Csp11.Scaffold630.g19403.t1">
    <property type="protein sequence ID" value="Csp11.Scaffold630.g19403.t1"/>
    <property type="gene ID" value="Csp11.Scaffold630.g19403"/>
</dbReference>
<protein>
    <submittedName>
        <fullName evidence="3">Uncharacterized protein</fullName>
    </submittedName>
</protein>
<sequence>MLNLKSENDQLMMENTQLRSKLALSNQDLKIMNLKIARIQENRDQLETQLSLTKLENEQLKERIFELKQRSEVDTPILRQRRVHFKEEESSSSFEKPTKSEFSTNINEEQESFFESGTDFDSKWHKNLSISKSHPNYIVLKNNSINQSQCLDDFLFFRTVDGSMTVTGVPFPLGIVMPPLSTFTIHSNHQNAKEVQSESCILFGYKTFGAGKVTENLIMDENGKETANYIFCAFRE</sequence>
<reference evidence="3" key="1">
    <citation type="submission" date="2016-11" db="UniProtKB">
        <authorList>
            <consortium name="WormBaseParasite"/>
        </authorList>
    </citation>
    <scope>IDENTIFICATION</scope>
</reference>
<feature type="coiled-coil region" evidence="1">
    <location>
        <begin position="1"/>
        <end position="70"/>
    </location>
</feature>
<name>A0A1I7UU91_9PELO</name>
<keyword evidence="1" id="KW-0175">Coiled coil</keyword>
<evidence type="ECO:0000313" key="3">
    <source>
        <dbReference type="WBParaSite" id="Csp11.Scaffold630.g19403.t1"/>
    </source>
</evidence>